<proteinExistence type="predicted"/>
<comment type="caution">
    <text evidence="1">The sequence shown here is derived from an EMBL/GenBank/DDBJ whole genome shotgun (WGS) entry which is preliminary data.</text>
</comment>
<dbReference type="EMBL" id="JASJUS010000022">
    <property type="protein sequence ID" value="MDL2079225.1"/>
    <property type="molecule type" value="Genomic_DNA"/>
</dbReference>
<evidence type="ECO:0000313" key="1">
    <source>
        <dbReference type="EMBL" id="MDL2079225.1"/>
    </source>
</evidence>
<name>A0ABT7J2Z1_9ACTN</name>
<gene>
    <name evidence="1" type="ORF">QNN03_22565</name>
</gene>
<protein>
    <submittedName>
        <fullName evidence="1">Uncharacterized protein</fullName>
    </submittedName>
</protein>
<reference evidence="1 2" key="1">
    <citation type="submission" date="2023-05" db="EMBL/GenBank/DDBJ databases">
        <title>Streptomyces fuscus sp. nov., a brown-black pigment producing actinomyces isolated from dry sand of Sea duck farm.</title>
        <authorList>
            <person name="Xie J."/>
            <person name="Shen N."/>
        </authorList>
    </citation>
    <scope>NUCLEOTIDE SEQUENCE [LARGE SCALE GENOMIC DNA]</scope>
    <source>
        <strain evidence="1 2">GXMU-J15</strain>
    </source>
</reference>
<accession>A0ABT7J2Z1</accession>
<keyword evidence="2" id="KW-1185">Reference proteome</keyword>
<sequence length="149" mass="16979">MPSPPARLAAALRRFLRLRARDRLALDLDTCRQERDRWRHNADSYEQELTGVRLERAHLLAWLAALHPSSAVLTERDADGGPVLSLRAGEHTLFWSLAPAELPLFAHVPYAAPAPREEAHDRAARIREHTRLLAVEDMLTCAERQQHPY</sequence>
<organism evidence="1 2">
    <name type="scientific">Streptomyces fuscus</name>
    <dbReference type="NCBI Taxonomy" id="3048495"/>
    <lineage>
        <taxon>Bacteria</taxon>
        <taxon>Bacillati</taxon>
        <taxon>Actinomycetota</taxon>
        <taxon>Actinomycetes</taxon>
        <taxon>Kitasatosporales</taxon>
        <taxon>Streptomycetaceae</taxon>
        <taxon>Streptomyces</taxon>
    </lineage>
</organism>
<evidence type="ECO:0000313" key="2">
    <source>
        <dbReference type="Proteomes" id="UP001241926"/>
    </source>
</evidence>
<dbReference type="Proteomes" id="UP001241926">
    <property type="component" value="Unassembled WGS sequence"/>
</dbReference>